<comment type="caution">
    <text evidence="2">The sequence shown here is derived from an EMBL/GenBank/DDBJ whole genome shotgun (WGS) entry which is preliminary data.</text>
</comment>
<evidence type="ECO:0000313" key="3">
    <source>
        <dbReference type="Proteomes" id="UP000636709"/>
    </source>
</evidence>
<gene>
    <name evidence="2" type="ORF">HU200_028649</name>
</gene>
<proteinExistence type="predicted"/>
<dbReference type="AlphaFoldDB" id="A0A835ESP9"/>
<reference evidence="2" key="1">
    <citation type="submission" date="2020-07" db="EMBL/GenBank/DDBJ databases">
        <title>Genome sequence and genetic diversity analysis of an under-domesticated orphan crop, white fonio (Digitaria exilis).</title>
        <authorList>
            <person name="Bennetzen J.L."/>
            <person name="Chen S."/>
            <person name="Ma X."/>
            <person name="Wang X."/>
            <person name="Yssel A.E.J."/>
            <person name="Chaluvadi S.R."/>
            <person name="Johnson M."/>
            <person name="Gangashetty P."/>
            <person name="Hamidou F."/>
            <person name="Sanogo M.D."/>
            <person name="Zwaenepoel A."/>
            <person name="Wallace J."/>
            <person name="Van De Peer Y."/>
            <person name="Van Deynze A."/>
        </authorList>
    </citation>
    <scope>NUCLEOTIDE SEQUENCE</scope>
    <source>
        <tissue evidence="2">Leaves</tissue>
    </source>
</reference>
<feature type="chain" id="PRO_5032545474" evidence="1">
    <location>
        <begin position="17"/>
        <end position="65"/>
    </location>
</feature>
<evidence type="ECO:0000313" key="2">
    <source>
        <dbReference type="EMBL" id="KAF8712873.1"/>
    </source>
</evidence>
<name>A0A835ESP9_9POAL</name>
<evidence type="ECO:0000256" key="1">
    <source>
        <dbReference type="SAM" id="SignalP"/>
    </source>
</evidence>
<dbReference type="EMBL" id="JACEFO010001742">
    <property type="protein sequence ID" value="KAF8712873.1"/>
    <property type="molecule type" value="Genomic_DNA"/>
</dbReference>
<sequence length="65" mass="7158">MFPPLLLLCFVGTLAGERCQNLPEKGALINSIPGAHQGKNSTLGDSRCLCEVCFWEQVFSDKSRM</sequence>
<accession>A0A835ESP9</accession>
<keyword evidence="3" id="KW-1185">Reference proteome</keyword>
<dbReference type="Proteomes" id="UP000636709">
    <property type="component" value="Unassembled WGS sequence"/>
</dbReference>
<keyword evidence="1" id="KW-0732">Signal</keyword>
<feature type="signal peptide" evidence="1">
    <location>
        <begin position="1"/>
        <end position="16"/>
    </location>
</feature>
<protein>
    <submittedName>
        <fullName evidence="2">Uncharacterized protein</fullName>
    </submittedName>
</protein>
<organism evidence="2 3">
    <name type="scientific">Digitaria exilis</name>
    <dbReference type="NCBI Taxonomy" id="1010633"/>
    <lineage>
        <taxon>Eukaryota</taxon>
        <taxon>Viridiplantae</taxon>
        <taxon>Streptophyta</taxon>
        <taxon>Embryophyta</taxon>
        <taxon>Tracheophyta</taxon>
        <taxon>Spermatophyta</taxon>
        <taxon>Magnoliopsida</taxon>
        <taxon>Liliopsida</taxon>
        <taxon>Poales</taxon>
        <taxon>Poaceae</taxon>
        <taxon>PACMAD clade</taxon>
        <taxon>Panicoideae</taxon>
        <taxon>Panicodae</taxon>
        <taxon>Paniceae</taxon>
        <taxon>Anthephorinae</taxon>
        <taxon>Digitaria</taxon>
    </lineage>
</organism>